<evidence type="ECO:0000313" key="2">
    <source>
        <dbReference type="EMBL" id="CAK0811876.1"/>
    </source>
</evidence>
<protein>
    <submittedName>
        <fullName evidence="2">Uncharacterized protein</fullName>
    </submittedName>
</protein>
<evidence type="ECO:0000256" key="1">
    <source>
        <dbReference type="SAM" id="MobiDB-lite"/>
    </source>
</evidence>
<comment type="caution">
    <text evidence="2">The sequence shown here is derived from an EMBL/GenBank/DDBJ whole genome shotgun (WGS) entry which is preliminary data.</text>
</comment>
<gene>
    <name evidence="2" type="ORF">PCOR1329_LOCUS16337</name>
</gene>
<proteinExistence type="predicted"/>
<feature type="compositionally biased region" description="Pro residues" evidence="1">
    <location>
        <begin position="9"/>
        <end position="19"/>
    </location>
</feature>
<name>A0ABN9R4E6_9DINO</name>
<accession>A0ABN9R4E6</accession>
<feature type="region of interest" description="Disordered" evidence="1">
    <location>
        <begin position="1"/>
        <end position="37"/>
    </location>
</feature>
<evidence type="ECO:0000313" key="3">
    <source>
        <dbReference type="Proteomes" id="UP001189429"/>
    </source>
</evidence>
<dbReference type="Proteomes" id="UP001189429">
    <property type="component" value="Unassembled WGS sequence"/>
</dbReference>
<organism evidence="2 3">
    <name type="scientific">Prorocentrum cordatum</name>
    <dbReference type="NCBI Taxonomy" id="2364126"/>
    <lineage>
        <taxon>Eukaryota</taxon>
        <taxon>Sar</taxon>
        <taxon>Alveolata</taxon>
        <taxon>Dinophyceae</taxon>
        <taxon>Prorocentrales</taxon>
        <taxon>Prorocentraceae</taxon>
        <taxon>Prorocentrum</taxon>
    </lineage>
</organism>
<reference evidence="2" key="1">
    <citation type="submission" date="2023-10" db="EMBL/GenBank/DDBJ databases">
        <authorList>
            <person name="Chen Y."/>
            <person name="Shah S."/>
            <person name="Dougan E. K."/>
            <person name="Thang M."/>
            <person name="Chan C."/>
        </authorList>
    </citation>
    <scope>NUCLEOTIDE SEQUENCE [LARGE SCALE GENOMIC DNA]</scope>
</reference>
<keyword evidence="3" id="KW-1185">Reference proteome</keyword>
<dbReference type="EMBL" id="CAUYUJ010005002">
    <property type="protein sequence ID" value="CAK0811876.1"/>
    <property type="molecule type" value="Genomic_DNA"/>
</dbReference>
<sequence length="520" mass="56146">MLLPSNAPHLPPPPSPSAPWPSSASESETPRRERGAATMTTDHWHLAQHIVSDTDMPKRSRVSCWRHDVDTPGEISKMVALTLPTIFKEGLYTSTDFKKHVNVTYLQWMTPSLSGLISLDKRGGYFAQSDMDSAVARLVSDGPNQKELVKLSRKLLKPPADVVALIAYSYRTMLAHIRLSFDQYQAGTMKQGDDFARKHALEHPKDLRDIYELIEYEPSAVGGPPKRAKKSVNPFPFFRGEEPDGETSSDEVLEISSGDEITVDYEITDGKVFKRMSSGIAIKGDLKCGDDGFVVAHWKDGSTYQTLIPNKNIGADSVAEHRPLPLPVPKKTARNGPVKKPACAEVDKKPACAGEAPADVGKQPSCAGEAPGTVLKRPSCAAAGKRPACSELALAIIHSSSEGGDAPPLADSVELAALDDVAAPSESDGGTGGDCRIRVAAGHHGSSTLLVLSPSDKAQVVQVTTNESPHPAKITEHIMKDVLKVVSALRGPLKGQPKAVEWVRTLCRKSKERWLTHYSA</sequence>